<dbReference type="GO" id="GO:0016787">
    <property type="term" value="F:hydrolase activity"/>
    <property type="evidence" value="ECO:0007669"/>
    <property type="project" value="UniProtKB-KW"/>
</dbReference>
<evidence type="ECO:0000259" key="2">
    <source>
        <dbReference type="Pfam" id="PF07859"/>
    </source>
</evidence>
<keyword evidence="4" id="KW-1185">Reference proteome</keyword>
<dbReference type="Proteomes" id="UP000683000">
    <property type="component" value="Unassembled WGS sequence"/>
</dbReference>
<sequence length="317" mass="34586">MPLTEGQRKALLELRAQASDDIPDDIRACVEMAPPLSTPFPLLDHSVLKKPERVPIFYYSLRSEDHTQCAPEDTKVIFYIHGGGNISGHPTDVQYTTLLATILRALATGEGNSVPCIIIAPCYRLSTIPENTFPAALQDILAAYDFVIGQGYKASNITIAGDSAGGNHAVVLTHLALQSNRPSPVGVIVFAPASIQSYENLSEHAKAQADNDLRPLSRYQRASSAYIGNTGFAPTDPLISGSFIAFTASWPRTLILAGTGDQLIDGSRELEKRLAALKRPVELVEYDECPHLWWLAMSIFTEEIRDAVQRVARFVLG</sequence>
<dbReference type="InterPro" id="IPR050300">
    <property type="entry name" value="GDXG_lipolytic_enzyme"/>
</dbReference>
<evidence type="ECO:0000313" key="4">
    <source>
        <dbReference type="Proteomes" id="UP000683000"/>
    </source>
</evidence>
<dbReference type="EMBL" id="JAGFBS010000001">
    <property type="protein sequence ID" value="KAG6381509.1"/>
    <property type="molecule type" value="Genomic_DNA"/>
</dbReference>
<reference evidence="3" key="1">
    <citation type="submission" date="2021-03" db="EMBL/GenBank/DDBJ databases">
        <title>Evolutionary innovations through gain and loss of genes in the ectomycorrhizal Boletales.</title>
        <authorList>
            <person name="Wu G."/>
            <person name="Miyauchi S."/>
            <person name="Morin E."/>
            <person name="Yang Z.-L."/>
            <person name="Xu J."/>
            <person name="Martin F.M."/>
        </authorList>
    </citation>
    <scope>NUCLEOTIDE SEQUENCE</scope>
    <source>
        <strain evidence="3">BR01</strain>
    </source>
</reference>
<dbReference type="PANTHER" id="PTHR48081">
    <property type="entry name" value="AB HYDROLASE SUPERFAMILY PROTEIN C4A8.06C"/>
    <property type="match status" value="1"/>
</dbReference>
<accession>A0A8I2Z0G5</accession>
<dbReference type="AlphaFoldDB" id="A0A8I2Z0G5"/>
<dbReference type="Pfam" id="PF07859">
    <property type="entry name" value="Abhydrolase_3"/>
    <property type="match status" value="1"/>
</dbReference>
<comment type="caution">
    <text evidence="3">The sequence shown here is derived from an EMBL/GenBank/DDBJ whole genome shotgun (WGS) entry which is preliminary data.</text>
</comment>
<dbReference type="InterPro" id="IPR013094">
    <property type="entry name" value="AB_hydrolase_3"/>
</dbReference>
<feature type="domain" description="Alpha/beta hydrolase fold-3" evidence="2">
    <location>
        <begin position="77"/>
        <end position="294"/>
    </location>
</feature>
<organism evidence="3 4">
    <name type="scientific">Boletus reticuloceps</name>
    <dbReference type="NCBI Taxonomy" id="495285"/>
    <lineage>
        <taxon>Eukaryota</taxon>
        <taxon>Fungi</taxon>
        <taxon>Dikarya</taxon>
        <taxon>Basidiomycota</taxon>
        <taxon>Agaricomycotina</taxon>
        <taxon>Agaricomycetes</taxon>
        <taxon>Agaricomycetidae</taxon>
        <taxon>Boletales</taxon>
        <taxon>Boletineae</taxon>
        <taxon>Boletaceae</taxon>
        <taxon>Boletoideae</taxon>
        <taxon>Boletus</taxon>
    </lineage>
</organism>
<proteinExistence type="predicted"/>
<evidence type="ECO:0000256" key="1">
    <source>
        <dbReference type="ARBA" id="ARBA00022801"/>
    </source>
</evidence>
<gene>
    <name evidence="3" type="ORF">JVT61DRAFT_93</name>
</gene>
<dbReference type="SUPFAM" id="SSF53474">
    <property type="entry name" value="alpha/beta-Hydrolases"/>
    <property type="match status" value="1"/>
</dbReference>
<protein>
    <submittedName>
        <fullName evidence="3">Alpha/Beta hydrolase protein</fullName>
    </submittedName>
</protein>
<dbReference type="Gene3D" id="3.40.50.1820">
    <property type="entry name" value="alpha/beta hydrolase"/>
    <property type="match status" value="1"/>
</dbReference>
<keyword evidence="1 3" id="KW-0378">Hydrolase</keyword>
<dbReference type="PANTHER" id="PTHR48081:SF8">
    <property type="entry name" value="ALPHA_BETA HYDROLASE FOLD-3 DOMAIN-CONTAINING PROTEIN-RELATED"/>
    <property type="match status" value="1"/>
</dbReference>
<name>A0A8I2Z0G5_9AGAM</name>
<dbReference type="InterPro" id="IPR029058">
    <property type="entry name" value="AB_hydrolase_fold"/>
</dbReference>
<evidence type="ECO:0000313" key="3">
    <source>
        <dbReference type="EMBL" id="KAG6381509.1"/>
    </source>
</evidence>
<dbReference type="OrthoDB" id="2152029at2759"/>